<proteinExistence type="predicted"/>
<evidence type="ECO:0000256" key="11">
    <source>
        <dbReference type="ARBA" id="ARBA00023145"/>
    </source>
</evidence>
<keyword evidence="21" id="KW-1185">Reference proteome</keyword>
<keyword evidence="3 14" id="KW-0964">Secreted</keyword>
<keyword evidence="6 16" id="KW-0479">Metal-binding</keyword>
<dbReference type="SMART" id="SM00235">
    <property type="entry name" value="ZnMc"/>
    <property type="match status" value="1"/>
</dbReference>
<dbReference type="PROSITE" id="PS51864">
    <property type="entry name" value="ASTACIN"/>
    <property type="match status" value="1"/>
</dbReference>
<evidence type="ECO:0000256" key="2">
    <source>
        <dbReference type="ARBA" id="ARBA00004613"/>
    </source>
</evidence>
<dbReference type="PANTHER" id="PTHR10127:SF793">
    <property type="entry name" value="ZINC METALLOPROTEINASE NAS-31"/>
    <property type="match status" value="1"/>
</dbReference>
<feature type="chain" id="PRO_5029935793" description="Zinc metalloproteinase" evidence="14 17">
    <location>
        <begin position="17"/>
        <end position="574"/>
    </location>
</feature>
<keyword evidence="4" id="KW-0245">EGF-like domain</keyword>
<evidence type="ECO:0000256" key="7">
    <source>
        <dbReference type="ARBA" id="ARBA00022729"/>
    </source>
</evidence>
<evidence type="ECO:0000256" key="13">
    <source>
        <dbReference type="ARBA" id="ARBA00023180"/>
    </source>
</evidence>
<dbReference type="InterPro" id="IPR034035">
    <property type="entry name" value="Astacin-like_dom"/>
</dbReference>
<accession>A0A7I4Y507</accession>
<dbReference type="OMA" id="QTIWENG"/>
<name>A0A7I4Y507_HAECO</name>
<dbReference type="CDD" id="cd04280">
    <property type="entry name" value="ZnMc_astacin_like"/>
    <property type="match status" value="1"/>
</dbReference>
<evidence type="ECO:0000256" key="16">
    <source>
        <dbReference type="PROSITE-ProRule" id="PRU01211"/>
    </source>
</evidence>
<feature type="signal peptide" evidence="14 17">
    <location>
        <begin position="1"/>
        <end position="16"/>
    </location>
</feature>
<evidence type="ECO:0000256" key="8">
    <source>
        <dbReference type="ARBA" id="ARBA00022801"/>
    </source>
</evidence>
<dbReference type="WBParaSite" id="HCON_00045840-00001">
    <property type="protein sequence ID" value="HCON_00045840-00001"/>
    <property type="gene ID" value="HCON_00045840"/>
</dbReference>
<evidence type="ECO:0000256" key="5">
    <source>
        <dbReference type="ARBA" id="ARBA00022670"/>
    </source>
</evidence>
<evidence type="ECO:0000256" key="4">
    <source>
        <dbReference type="ARBA" id="ARBA00022536"/>
    </source>
</evidence>
<evidence type="ECO:0000256" key="14">
    <source>
        <dbReference type="PIRNR" id="PIRNR036365"/>
    </source>
</evidence>
<comment type="subcellular location">
    <subcellularLocation>
        <location evidence="2 14">Secreted</location>
    </subcellularLocation>
</comment>
<dbReference type="GO" id="GO:0004222">
    <property type="term" value="F:metalloendopeptidase activity"/>
    <property type="evidence" value="ECO:0007669"/>
    <property type="project" value="UniProtKB-UniRule"/>
</dbReference>
<feature type="domain" description="CUB" evidence="18">
    <location>
        <begin position="396"/>
        <end position="512"/>
    </location>
</feature>
<reference evidence="22" key="1">
    <citation type="submission" date="2020-12" db="UniProtKB">
        <authorList>
            <consortium name="WormBaseParasite"/>
        </authorList>
    </citation>
    <scope>IDENTIFICATION</scope>
    <source>
        <strain evidence="22">MHco3</strain>
    </source>
</reference>
<keyword evidence="8 16" id="KW-0378">Hydrolase</keyword>
<evidence type="ECO:0000256" key="17">
    <source>
        <dbReference type="RuleBase" id="RU361183"/>
    </source>
</evidence>
<dbReference type="SUPFAM" id="SSF49854">
    <property type="entry name" value="Spermadhesin, CUB domain"/>
    <property type="match status" value="1"/>
</dbReference>
<dbReference type="InterPro" id="IPR006026">
    <property type="entry name" value="Peptidase_Metallo"/>
</dbReference>
<dbReference type="InterPro" id="IPR035914">
    <property type="entry name" value="Sperma_CUB_dom_sf"/>
</dbReference>
<dbReference type="PROSITE" id="PS51670">
    <property type="entry name" value="SHKT"/>
    <property type="match status" value="1"/>
</dbReference>
<dbReference type="InterPro" id="IPR001506">
    <property type="entry name" value="Peptidase_M12A"/>
</dbReference>
<keyword evidence="7 14" id="KW-0732">Signal</keyword>
<dbReference type="PIRSF" id="PIRSF036365">
    <property type="entry name" value="Astacin_nematoda"/>
    <property type="match status" value="1"/>
</dbReference>
<feature type="active site" evidence="16">
    <location>
        <position position="251"/>
    </location>
</feature>
<keyword evidence="11" id="KW-0865">Zymogen</keyword>
<keyword evidence="13" id="KW-0325">Glycoprotein</keyword>
<keyword evidence="10 16" id="KW-0482">Metalloprotease</keyword>
<evidence type="ECO:0000256" key="3">
    <source>
        <dbReference type="ARBA" id="ARBA00022525"/>
    </source>
</evidence>
<evidence type="ECO:0000259" key="20">
    <source>
        <dbReference type="PROSITE" id="PS51864"/>
    </source>
</evidence>
<evidence type="ECO:0000313" key="21">
    <source>
        <dbReference type="Proteomes" id="UP000025227"/>
    </source>
</evidence>
<evidence type="ECO:0000313" key="22">
    <source>
        <dbReference type="WBParaSite" id="HCON_00045840-00001"/>
    </source>
</evidence>
<dbReference type="OrthoDB" id="5829157at2759"/>
<dbReference type="PROSITE" id="PS01180">
    <property type="entry name" value="CUB"/>
    <property type="match status" value="1"/>
</dbReference>
<evidence type="ECO:0000256" key="1">
    <source>
        <dbReference type="ARBA" id="ARBA00002657"/>
    </source>
</evidence>
<dbReference type="Pfam" id="PF01400">
    <property type="entry name" value="Astacin"/>
    <property type="match status" value="1"/>
</dbReference>
<feature type="domain" description="Peptidase M12A" evidence="20">
    <location>
        <begin position="158"/>
        <end position="353"/>
    </location>
</feature>
<keyword evidence="12" id="KW-1015">Disulfide bond</keyword>
<feature type="domain" description="ShKT" evidence="19">
    <location>
        <begin position="537"/>
        <end position="574"/>
    </location>
</feature>
<dbReference type="InterPro" id="IPR017050">
    <property type="entry name" value="Metallopeptidase_nem"/>
</dbReference>
<feature type="binding site" evidence="16">
    <location>
        <position position="260"/>
    </location>
    <ligand>
        <name>Zn(2+)</name>
        <dbReference type="ChEBI" id="CHEBI:29105"/>
        <note>catalytic</note>
    </ligand>
</feature>
<evidence type="ECO:0000259" key="19">
    <source>
        <dbReference type="PROSITE" id="PS51670"/>
    </source>
</evidence>
<dbReference type="AlphaFoldDB" id="A0A7I4Y507"/>
<organism evidence="21 22">
    <name type="scientific">Haemonchus contortus</name>
    <name type="common">Barber pole worm</name>
    <dbReference type="NCBI Taxonomy" id="6289"/>
    <lineage>
        <taxon>Eukaryota</taxon>
        <taxon>Metazoa</taxon>
        <taxon>Ecdysozoa</taxon>
        <taxon>Nematoda</taxon>
        <taxon>Chromadorea</taxon>
        <taxon>Rhabditida</taxon>
        <taxon>Rhabditina</taxon>
        <taxon>Rhabditomorpha</taxon>
        <taxon>Strongyloidea</taxon>
        <taxon>Trichostrongylidae</taxon>
        <taxon>Haemonchus</taxon>
    </lineage>
</organism>
<evidence type="ECO:0000256" key="15">
    <source>
        <dbReference type="PROSITE-ProRule" id="PRU01005"/>
    </source>
</evidence>
<dbReference type="SUPFAM" id="SSF55486">
    <property type="entry name" value="Metalloproteases ('zincins'), catalytic domain"/>
    <property type="match status" value="1"/>
</dbReference>
<sequence length="574" mass="64417">MRLILFTLLLVVAANGGFLSKIKETFSGEGSIGQKLKNATIITGQKLKNATVAGLAKIFGEGFLKIREKFRRLKEKVVKSLKLTAEQLKSLQERLKKWRPIKNDKVAEKGDSIEEINDNSHIAEDLYQGDVVLTMAQADEITEGIEELADGVNRTKRQAFKDRRYPQTLWSEGVSYYFHPLASREMRSVFVKGAKWWEKDTCINFAENRMAKDRIMVFPENGCWSFVGKLGGEQKLSLGSGCESVSTAAHEIGHALGFFHTMSRYDRDDFITVNTANIKADWLSQFNKETPQTNDNYGMTYDYGSLLHYGGTSASFNKKPTMVPFDVNYQQTLGSPFISFIELSMLNEHYKCKERCDPRTSVKCEMGGFPHPRDCRKCICPGGYGGARCTERPSGCGEKIQASTNWVTLEDVVGNNRENEDFFTCNYWIESPVGTVIQVRLLDFTKGLSVDGCKYAGVEIKTNKDQTLTGYRFCSPDAAGLTLQSFTNRVPIMTYNRLYQSKTILEYRYVPKGSTIPPPLPPTTTKNPLIGVAGFQCMDESSICSSLVRAGFCDMSSTPLKIRMRMCGKSCNFC</sequence>
<dbReference type="GO" id="GO:0005576">
    <property type="term" value="C:extracellular region"/>
    <property type="evidence" value="ECO:0007669"/>
    <property type="project" value="UniProtKB-SubCell"/>
</dbReference>
<evidence type="ECO:0000256" key="10">
    <source>
        <dbReference type="ARBA" id="ARBA00023049"/>
    </source>
</evidence>
<comment type="caution">
    <text evidence="15">Lacks conserved residue(s) required for the propagation of feature annotation.</text>
</comment>
<dbReference type="Gene3D" id="3.40.390.10">
    <property type="entry name" value="Collagenase (Catalytic Domain)"/>
    <property type="match status" value="1"/>
</dbReference>
<feature type="binding site" evidence="16">
    <location>
        <position position="250"/>
    </location>
    <ligand>
        <name>Zn(2+)</name>
        <dbReference type="ChEBI" id="CHEBI:29105"/>
        <note>catalytic</note>
    </ligand>
</feature>
<keyword evidence="9 16" id="KW-0862">Zinc</keyword>
<dbReference type="PRINTS" id="PR00480">
    <property type="entry name" value="ASTACIN"/>
</dbReference>
<dbReference type="InterPro" id="IPR000859">
    <property type="entry name" value="CUB_dom"/>
</dbReference>
<comment type="function">
    <text evidence="1">Metalloprotease.</text>
</comment>
<evidence type="ECO:0000256" key="9">
    <source>
        <dbReference type="ARBA" id="ARBA00022833"/>
    </source>
</evidence>
<dbReference type="Proteomes" id="UP000025227">
    <property type="component" value="Unplaced"/>
</dbReference>
<evidence type="ECO:0000256" key="6">
    <source>
        <dbReference type="ARBA" id="ARBA00022723"/>
    </source>
</evidence>
<comment type="cofactor">
    <cofactor evidence="16 17">
        <name>Zn(2+)</name>
        <dbReference type="ChEBI" id="CHEBI:29105"/>
    </cofactor>
    <text evidence="16 17">Binds 1 zinc ion per subunit.</text>
</comment>
<evidence type="ECO:0000256" key="12">
    <source>
        <dbReference type="ARBA" id="ARBA00023157"/>
    </source>
</evidence>
<dbReference type="InterPro" id="IPR003582">
    <property type="entry name" value="ShKT_dom"/>
</dbReference>
<protein>
    <recommendedName>
        <fullName evidence="14">Zinc metalloproteinase</fullName>
    </recommendedName>
</protein>
<dbReference type="PANTHER" id="PTHR10127">
    <property type="entry name" value="DISCOIDIN, CUB, EGF, LAMININ , AND ZINC METALLOPROTEASE DOMAIN CONTAINING"/>
    <property type="match status" value="1"/>
</dbReference>
<dbReference type="InterPro" id="IPR024079">
    <property type="entry name" value="MetalloPept_cat_dom_sf"/>
</dbReference>
<evidence type="ECO:0000259" key="18">
    <source>
        <dbReference type="PROSITE" id="PS01180"/>
    </source>
</evidence>
<keyword evidence="5 16" id="KW-0645">Protease</keyword>
<dbReference type="GO" id="GO:0008270">
    <property type="term" value="F:zinc ion binding"/>
    <property type="evidence" value="ECO:0007669"/>
    <property type="project" value="UniProtKB-UniRule"/>
</dbReference>
<dbReference type="Gene3D" id="2.60.120.290">
    <property type="entry name" value="Spermadhesin, CUB domain"/>
    <property type="match status" value="1"/>
</dbReference>
<feature type="binding site" evidence="16">
    <location>
        <position position="254"/>
    </location>
    <ligand>
        <name>Zn(2+)</name>
        <dbReference type="ChEBI" id="CHEBI:29105"/>
        <note>catalytic</note>
    </ligand>
</feature>
<dbReference type="GO" id="GO:0018996">
    <property type="term" value="P:molting cycle, collagen and cuticulin-based cuticle"/>
    <property type="evidence" value="ECO:0007669"/>
    <property type="project" value="InterPro"/>
</dbReference>
<dbReference type="GO" id="GO:0006508">
    <property type="term" value="P:proteolysis"/>
    <property type="evidence" value="ECO:0007669"/>
    <property type="project" value="UniProtKB-KW"/>
</dbReference>